<evidence type="ECO:0000256" key="10">
    <source>
        <dbReference type="ARBA" id="ARBA00022827"/>
    </source>
</evidence>
<dbReference type="PROSITE" id="PS51387">
    <property type="entry name" value="FAD_PCMH"/>
    <property type="match status" value="1"/>
</dbReference>
<dbReference type="Gene3D" id="3.30.465.10">
    <property type="match status" value="1"/>
</dbReference>
<dbReference type="SUPFAM" id="SSF56176">
    <property type="entry name" value="FAD-binding/transporter-associated domain-like"/>
    <property type="match status" value="1"/>
</dbReference>
<dbReference type="Pfam" id="PF02873">
    <property type="entry name" value="MurB_C"/>
    <property type="match status" value="1"/>
</dbReference>
<keyword evidence="13 19" id="KW-0573">Peptidoglycan synthesis</keyword>
<dbReference type="AlphaFoldDB" id="A0A5C0UHZ8"/>
<evidence type="ECO:0000256" key="13">
    <source>
        <dbReference type="ARBA" id="ARBA00022984"/>
    </source>
</evidence>
<feature type="active site" evidence="19">
    <location>
        <position position="174"/>
    </location>
</feature>
<dbReference type="GO" id="GO:0051301">
    <property type="term" value="P:cell division"/>
    <property type="evidence" value="ECO:0007669"/>
    <property type="project" value="UniProtKB-KW"/>
</dbReference>
<evidence type="ECO:0000256" key="12">
    <source>
        <dbReference type="ARBA" id="ARBA00022960"/>
    </source>
</evidence>
<dbReference type="EMBL" id="CP043312">
    <property type="protein sequence ID" value="QEK39718.1"/>
    <property type="molecule type" value="Genomic_DNA"/>
</dbReference>
<dbReference type="GO" id="GO:0071555">
    <property type="term" value="P:cell wall organization"/>
    <property type="evidence" value="ECO:0007669"/>
    <property type="project" value="UniProtKB-KW"/>
</dbReference>
<dbReference type="GO" id="GO:0008360">
    <property type="term" value="P:regulation of cell shape"/>
    <property type="evidence" value="ECO:0007669"/>
    <property type="project" value="UniProtKB-KW"/>
</dbReference>
<proteinExistence type="inferred from homology"/>
<dbReference type="GO" id="GO:0071949">
    <property type="term" value="F:FAD binding"/>
    <property type="evidence" value="ECO:0007669"/>
    <property type="project" value="InterPro"/>
</dbReference>
<keyword evidence="9 19" id="KW-0285">Flavoprotein</keyword>
<evidence type="ECO:0000256" key="15">
    <source>
        <dbReference type="ARBA" id="ARBA00023306"/>
    </source>
</evidence>
<keyword evidence="7 19" id="KW-0963">Cytoplasm</keyword>
<dbReference type="Pfam" id="PF01565">
    <property type="entry name" value="FAD_binding_4"/>
    <property type="match status" value="1"/>
</dbReference>
<dbReference type="NCBIfam" id="TIGR00179">
    <property type="entry name" value="murB"/>
    <property type="match status" value="1"/>
</dbReference>
<evidence type="ECO:0000256" key="2">
    <source>
        <dbReference type="ARBA" id="ARBA00003921"/>
    </source>
</evidence>
<dbReference type="PANTHER" id="PTHR21071">
    <property type="entry name" value="UDP-N-ACETYLENOLPYRUVOYLGLUCOSAMINE REDUCTASE"/>
    <property type="match status" value="1"/>
</dbReference>
<dbReference type="Gene3D" id="3.90.78.10">
    <property type="entry name" value="UDP-N-acetylenolpyruvoylglucosamine reductase, C-terminal domain"/>
    <property type="match status" value="1"/>
</dbReference>
<protein>
    <recommendedName>
        <fullName evidence="6 19">UDP-N-acetylenolpyruvoylglucosamine reductase</fullName>
        <ecNumber evidence="5 19">1.3.1.98</ecNumber>
    </recommendedName>
    <alternativeName>
        <fullName evidence="17 19">UDP-N-acetylmuramate dehydrogenase</fullName>
    </alternativeName>
</protein>
<evidence type="ECO:0000313" key="22">
    <source>
        <dbReference type="Proteomes" id="UP000323844"/>
    </source>
</evidence>
<dbReference type="InterPro" id="IPR011601">
    <property type="entry name" value="MurB_C"/>
</dbReference>
<comment type="cofactor">
    <cofactor evidence="1 19">
        <name>FAD</name>
        <dbReference type="ChEBI" id="CHEBI:57692"/>
    </cofactor>
</comment>
<dbReference type="PANTHER" id="PTHR21071:SF4">
    <property type="entry name" value="UDP-N-ACETYLENOLPYRUVOYLGLUCOSAMINE REDUCTASE"/>
    <property type="match status" value="1"/>
</dbReference>
<dbReference type="HAMAP" id="MF_00037">
    <property type="entry name" value="MurB"/>
    <property type="match status" value="1"/>
</dbReference>
<dbReference type="Gene3D" id="3.30.43.10">
    <property type="entry name" value="Uridine Diphospho-n-acetylenolpyruvylglucosamine Reductase, domain 2"/>
    <property type="match status" value="1"/>
</dbReference>
<feature type="domain" description="FAD-binding PCMH-type" evidence="20">
    <location>
        <begin position="31"/>
        <end position="194"/>
    </location>
</feature>
<keyword evidence="10 19" id="KW-0274">FAD</keyword>
<dbReference type="GO" id="GO:0009252">
    <property type="term" value="P:peptidoglycan biosynthetic process"/>
    <property type="evidence" value="ECO:0007669"/>
    <property type="project" value="UniProtKB-UniRule"/>
</dbReference>
<evidence type="ECO:0000256" key="11">
    <source>
        <dbReference type="ARBA" id="ARBA00022857"/>
    </source>
</evidence>
<keyword evidence="11 19" id="KW-0521">NADP</keyword>
<evidence type="ECO:0000259" key="20">
    <source>
        <dbReference type="PROSITE" id="PS51387"/>
    </source>
</evidence>
<dbReference type="InterPro" id="IPR036635">
    <property type="entry name" value="MurB_C_sf"/>
</dbReference>
<dbReference type="InterPro" id="IPR003170">
    <property type="entry name" value="MurB"/>
</dbReference>
<evidence type="ECO:0000256" key="5">
    <source>
        <dbReference type="ARBA" id="ARBA00012518"/>
    </source>
</evidence>
<accession>A0A5C0UHZ8</accession>
<dbReference type="RefSeq" id="WP_148952079.1">
    <property type="nucleotide sequence ID" value="NZ_CP043312.1"/>
</dbReference>
<dbReference type="InterPro" id="IPR036318">
    <property type="entry name" value="FAD-bd_PCMH-like_sf"/>
</dbReference>
<evidence type="ECO:0000256" key="14">
    <source>
        <dbReference type="ARBA" id="ARBA00023002"/>
    </source>
</evidence>
<reference evidence="21 22" key="1">
    <citation type="submission" date="2019-08" db="EMBL/GenBank/DDBJ databases">
        <title>Highly reduced genomes of protist endosymbionts show evolutionary convergence.</title>
        <authorList>
            <person name="George E."/>
            <person name="Husnik F."/>
            <person name="Tashyreva D."/>
            <person name="Prokopchuk G."/>
            <person name="Horak A."/>
            <person name="Kwong W.K."/>
            <person name="Lukes J."/>
            <person name="Keeling P.J."/>
        </authorList>
    </citation>
    <scope>NUCLEOTIDE SEQUENCE [LARGE SCALE GENOMIC DNA]</scope>
    <source>
        <strain evidence="21">1621</strain>
    </source>
</reference>
<feature type="active site" description="Proton donor" evidence="19">
    <location>
        <position position="223"/>
    </location>
</feature>
<dbReference type="KEGG" id="snay:FZC37_02130"/>
<dbReference type="InterPro" id="IPR006094">
    <property type="entry name" value="Oxid_FAD_bind_N"/>
</dbReference>
<evidence type="ECO:0000256" key="4">
    <source>
        <dbReference type="ARBA" id="ARBA00004752"/>
    </source>
</evidence>
<evidence type="ECO:0000256" key="16">
    <source>
        <dbReference type="ARBA" id="ARBA00023316"/>
    </source>
</evidence>
<comment type="catalytic activity">
    <reaction evidence="18 19">
        <text>UDP-N-acetyl-alpha-D-muramate + NADP(+) = UDP-N-acetyl-3-O-(1-carboxyvinyl)-alpha-D-glucosamine + NADPH + H(+)</text>
        <dbReference type="Rhea" id="RHEA:12248"/>
        <dbReference type="ChEBI" id="CHEBI:15378"/>
        <dbReference type="ChEBI" id="CHEBI:57783"/>
        <dbReference type="ChEBI" id="CHEBI:58349"/>
        <dbReference type="ChEBI" id="CHEBI:68483"/>
        <dbReference type="ChEBI" id="CHEBI:70757"/>
        <dbReference type="EC" id="1.3.1.98"/>
    </reaction>
</comment>
<evidence type="ECO:0000256" key="6">
    <source>
        <dbReference type="ARBA" id="ARBA00015188"/>
    </source>
</evidence>
<dbReference type="NCBIfam" id="NF010480">
    <property type="entry name" value="PRK13905.1"/>
    <property type="match status" value="1"/>
</dbReference>
<keyword evidence="15 19" id="KW-0131">Cell cycle</keyword>
<dbReference type="GO" id="GO:0005829">
    <property type="term" value="C:cytosol"/>
    <property type="evidence" value="ECO:0007669"/>
    <property type="project" value="TreeGrafter"/>
</dbReference>
<comment type="similarity">
    <text evidence="19">Belongs to the MurB family.</text>
</comment>
<evidence type="ECO:0000313" key="21">
    <source>
        <dbReference type="EMBL" id="QEK39718.1"/>
    </source>
</evidence>
<sequence>MNKLYKELQKLNLKGVLKPSYKLSQLTRLSVGGEAEVLYKPYNTDELSYFLKKVGSYLNITILGNGSNVLIRDKGIEGVVIKLGRNFSTIQQQDNHVNVGAAVLNSTLARHCLMSEISNFSFIDCIPGSIGGSIAMNAGSYGNEFSQLVSEVHVMDKKGNTYILKNSDIQFNYRTTDIPKDWIITSAKMTYHKGKFGHINEQMEQYKKLRENSQPIYEKTAGSTFINPSNSNQKAWQYIQAIRGIDMKVGEAVWSKKHLNFLINIDNASAKDLETLIKKTQEKVYNLAGIMLQLEVKILGR</sequence>
<organism evidence="21 22">
    <name type="scientific">Candidatus Sneabacter namystus</name>
    <dbReference type="NCBI Taxonomy" id="2601646"/>
    <lineage>
        <taxon>Bacteria</taxon>
        <taxon>Pseudomonadati</taxon>
        <taxon>Pseudomonadota</taxon>
        <taxon>Alphaproteobacteria</taxon>
        <taxon>Rickettsiales</taxon>
        <taxon>Rickettsiaceae</taxon>
        <taxon>Rickettsieae</taxon>
        <taxon>Candidatus Sneabacter</taxon>
    </lineage>
</organism>
<comment type="function">
    <text evidence="2 19">Cell wall formation.</text>
</comment>
<keyword evidence="12 19" id="KW-0133">Cell shape</keyword>
<keyword evidence="16 19" id="KW-0961">Cell wall biogenesis/degradation</keyword>
<keyword evidence="8 19" id="KW-0132">Cell division</keyword>
<evidence type="ECO:0000256" key="18">
    <source>
        <dbReference type="ARBA" id="ARBA00048914"/>
    </source>
</evidence>
<dbReference type="GO" id="GO:0008762">
    <property type="term" value="F:UDP-N-acetylmuramate dehydrogenase activity"/>
    <property type="evidence" value="ECO:0007669"/>
    <property type="project" value="UniProtKB-UniRule"/>
</dbReference>
<dbReference type="InterPro" id="IPR016169">
    <property type="entry name" value="FAD-bd_PCMH_sub2"/>
</dbReference>
<gene>
    <name evidence="19 21" type="primary">murB</name>
    <name evidence="21" type="ORF">FZC37_02130</name>
</gene>
<evidence type="ECO:0000256" key="8">
    <source>
        <dbReference type="ARBA" id="ARBA00022618"/>
    </source>
</evidence>
<keyword evidence="14 19" id="KW-0560">Oxidoreductase</keyword>
<dbReference type="InterPro" id="IPR016166">
    <property type="entry name" value="FAD-bd_PCMH"/>
</dbReference>
<dbReference type="InterPro" id="IPR016167">
    <property type="entry name" value="FAD-bd_PCMH_sub1"/>
</dbReference>
<dbReference type="SUPFAM" id="SSF56194">
    <property type="entry name" value="Uridine diphospho-N-Acetylenolpyruvylglucosamine reductase, MurB, C-terminal domain"/>
    <property type="match status" value="1"/>
</dbReference>
<evidence type="ECO:0000256" key="9">
    <source>
        <dbReference type="ARBA" id="ARBA00022630"/>
    </source>
</evidence>
<evidence type="ECO:0000256" key="3">
    <source>
        <dbReference type="ARBA" id="ARBA00004496"/>
    </source>
</evidence>
<evidence type="ECO:0000256" key="19">
    <source>
        <dbReference type="HAMAP-Rule" id="MF_00037"/>
    </source>
</evidence>
<dbReference type="UniPathway" id="UPA00219"/>
<evidence type="ECO:0000256" key="7">
    <source>
        <dbReference type="ARBA" id="ARBA00022490"/>
    </source>
</evidence>
<comment type="pathway">
    <text evidence="4 19">Cell wall biogenesis; peptidoglycan biosynthesis.</text>
</comment>
<feature type="active site" evidence="19">
    <location>
        <position position="295"/>
    </location>
</feature>
<keyword evidence="22" id="KW-1185">Reference proteome</keyword>
<dbReference type="EC" id="1.3.1.98" evidence="5 19"/>
<comment type="subcellular location">
    <subcellularLocation>
        <location evidence="3 19">Cytoplasm</location>
    </subcellularLocation>
</comment>
<evidence type="ECO:0000256" key="1">
    <source>
        <dbReference type="ARBA" id="ARBA00001974"/>
    </source>
</evidence>
<evidence type="ECO:0000256" key="17">
    <source>
        <dbReference type="ARBA" id="ARBA00031026"/>
    </source>
</evidence>
<dbReference type="Proteomes" id="UP000323844">
    <property type="component" value="Chromosome"/>
</dbReference>
<name>A0A5C0UHZ8_9RICK</name>
<dbReference type="OrthoDB" id="9804753at2"/>